<evidence type="ECO:0000256" key="7">
    <source>
        <dbReference type="ARBA" id="ARBA00023125"/>
    </source>
</evidence>
<sequence length="150" mass="16861">MAGNSIKGRRRGFHAERELVQKLWKMGFAVIRGPASGAKIKSGIYPDVVAIKDGKIFVFEVKERKDIASIYVDKRQVEKIKEFAIRAGGEALIAVKIASVKSWKVINIDSLVDFNGSKFKIPKDAIESAEDLFNYLTKKITKTLDNYVIR</sequence>
<evidence type="ECO:0000256" key="6">
    <source>
        <dbReference type="ARBA" id="ARBA00022842"/>
    </source>
</evidence>
<evidence type="ECO:0000313" key="12">
    <source>
        <dbReference type="EMBL" id="ADM26935.1"/>
    </source>
</evidence>
<evidence type="ECO:0000313" key="13">
    <source>
        <dbReference type="Proteomes" id="UP000001304"/>
    </source>
</evidence>
<dbReference type="NCBIfam" id="NF040854">
    <property type="entry name" value="Hol_resolv_Hjc"/>
    <property type="match status" value="1"/>
</dbReference>
<evidence type="ECO:0000256" key="1">
    <source>
        <dbReference type="ARBA" id="ARBA00022722"/>
    </source>
</evidence>
<organism evidence="12 13">
    <name type="scientific">Ignisphaera aggregans (strain DSM 17230 / JCM 13409 / AQ1.S1)</name>
    <dbReference type="NCBI Taxonomy" id="583356"/>
    <lineage>
        <taxon>Archaea</taxon>
        <taxon>Thermoproteota</taxon>
        <taxon>Thermoprotei</taxon>
        <taxon>Desulfurococcales</taxon>
        <taxon>Desulfurococcaceae</taxon>
        <taxon>Ignisphaera</taxon>
    </lineage>
</organism>
<dbReference type="HOGENOM" id="CLU_139546_1_0_2"/>
<dbReference type="EMBL" id="CP002098">
    <property type="protein sequence ID" value="ADM26935.1"/>
    <property type="molecule type" value="Genomic_DNA"/>
</dbReference>
<dbReference type="GO" id="GO:0008821">
    <property type="term" value="F:crossover junction DNA endonuclease activity"/>
    <property type="evidence" value="ECO:0007669"/>
    <property type="project" value="UniProtKB-UniRule"/>
</dbReference>
<proteinExistence type="inferred from homology"/>
<keyword evidence="4 11" id="KW-0227">DNA damage</keyword>
<feature type="site" description="Transition state stabilizer" evidence="11">
    <location>
        <position position="62"/>
    </location>
</feature>
<dbReference type="Pfam" id="PF01870">
    <property type="entry name" value="Hjc"/>
    <property type="match status" value="1"/>
</dbReference>
<accession>E0SPJ2</accession>
<dbReference type="PANTHER" id="PTHR39651">
    <property type="entry name" value="HOLLIDAY JUNCTION RESOLVASE HJC"/>
    <property type="match status" value="1"/>
</dbReference>
<dbReference type="KEGG" id="iag:Igag_0083"/>
<dbReference type="GO" id="GO:0006310">
    <property type="term" value="P:DNA recombination"/>
    <property type="evidence" value="ECO:0007669"/>
    <property type="project" value="UniProtKB-UniRule"/>
</dbReference>
<gene>
    <name evidence="11" type="primary">hjc</name>
    <name evidence="12" type="ordered locus">Igag_0083</name>
</gene>
<comment type="subunit">
    <text evidence="11">Homodimer.</text>
</comment>
<keyword evidence="6 11" id="KW-0460">Magnesium</keyword>
<dbReference type="GO" id="GO:0000287">
    <property type="term" value="F:magnesium ion binding"/>
    <property type="evidence" value="ECO:0007669"/>
    <property type="project" value="UniProtKB-UniRule"/>
</dbReference>
<evidence type="ECO:0000256" key="8">
    <source>
        <dbReference type="ARBA" id="ARBA00023172"/>
    </source>
</evidence>
<feature type="binding site" evidence="11">
    <location>
        <position position="47"/>
    </location>
    <ligand>
        <name>Mg(2+)</name>
        <dbReference type="ChEBI" id="CHEBI:18420"/>
    </ligand>
</feature>
<comment type="cofactor">
    <cofactor evidence="11">
        <name>Mg(2+)</name>
        <dbReference type="ChEBI" id="CHEBI:18420"/>
    </cofactor>
    <text evidence="11">Binds 1 Mg(2+) ion per subunit.</text>
</comment>
<reference evidence="12 13" key="1">
    <citation type="journal article" date="2010" name="Stand. Genomic Sci.">
        <title>Complete genome sequence of Ignisphaera aggregans type strain (AQ1.S1).</title>
        <authorList>
            <person name="Goker M."/>
            <person name="Held B."/>
            <person name="Lapidus A."/>
            <person name="Nolan M."/>
            <person name="Spring S."/>
            <person name="Yasawong M."/>
            <person name="Lucas S."/>
            <person name="Glavina Del Rio T."/>
            <person name="Tice H."/>
            <person name="Cheng J.F."/>
            <person name="Goodwin L."/>
            <person name="Tapia R."/>
            <person name="Pitluck S."/>
            <person name="Liolios K."/>
            <person name="Ivanova N."/>
            <person name="Mavromatis K."/>
            <person name="Mikhailova N."/>
            <person name="Pati A."/>
            <person name="Chen A."/>
            <person name="Palaniappan K."/>
            <person name="Brambilla E."/>
            <person name="Land M."/>
            <person name="Hauser L."/>
            <person name="Chang Y.J."/>
            <person name="Jeffries C.D."/>
            <person name="Brettin T."/>
            <person name="Detter J.C."/>
            <person name="Han C."/>
            <person name="Rohde M."/>
            <person name="Sikorski J."/>
            <person name="Woyke T."/>
            <person name="Bristow J."/>
            <person name="Eisen J.A."/>
            <person name="Markowitz V."/>
            <person name="Hugenholtz P."/>
            <person name="Kyrpides N.C."/>
            <person name="Klenk H.P."/>
        </authorList>
    </citation>
    <scope>NUCLEOTIDE SEQUENCE [LARGE SCALE GENOMIC DNA]</scope>
    <source>
        <strain evidence="13">DSM 17230 / JCM 13409 / AQ1.S1</strain>
    </source>
</reference>
<dbReference type="PIRSF" id="PIRSF004985">
    <property type="entry name" value="Hlld_jn_rslvs_ar"/>
    <property type="match status" value="1"/>
</dbReference>
<dbReference type="InterPro" id="IPR014428">
    <property type="entry name" value="Hjc_arc"/>
</dbReference>
<comment type="similarity">
    <text evidence="11">Belongs to the Holliday junction resolvase Hjc family.</text>
</comment>
<dbReference type="GO" id="GO:0006281">
    <property type="term" value="P:DNA repair"/>
    <property type="evidence" value="ECO:0007669"/>
    <property type="project" value="UniProtKB-UniRule"/>
</dbReference>
<dbReference type="PANTHER" id="PTHR39651:SF1">
    <property type="entry name" value="HOLLIDAY JUNCTION RESOLVASE HJC"/>
    <property type="match status" value="1"/>
</dbReference>
<dbReference type="GO" id="GO:0003677">
    <property type="term" value="F:DNA binding"/>
    <property type="evidence" value="ECO:0007669"/>
    <property type="project" value="UniProtKB-KW"/>
</dbReference>
<dbReference type="InterPro" id="IPR002732">
    <property type="entry name" value="Hjc"/>
</dbReference>
<keyword evidence="7 11" id="KW-0238">DNA-binding</keyword>
<feature type="active site" evidence="11">
    <location>
        <position position="36"/>
    </location>
</feature>
<dbReference type="InterPro" id="IPR011856">
    <property type="entry name" value="tRNA_endonuc-like_dom_sf"/>
</dbReference>
<evidence type="ECO:0000256" key="10">
    <source>
        <dbReference type="ARBA" id="ARBA00029354"/>
    </source>
</evidence>
<name>E0SPJ2_IGNAA</name>
<keyword evidence="13" id="KW-1185">Reference proteome</keyword>
<evidence type="ECO:0000256" key="4">
    <source>
        <dbReference type="ARBA" id="ARBA00022763"/>
    </source>
</evidence>
<keyword evidence="3 11" id="KW-0255">Endonuclease</keyword>
<keyword evidence="5 11" id="KW-0378">Hydrolase</keyword>
<keyword evidence="9 11" id="KW-0234">DNA repair</keyword>
<feature type="binding site" evidence="11">
    <location>
        <position position="60"/>
    </location>
    <ligand>
        <name>Mg(2+)</name>
        <dbReference type="ChEBI" id="CHEBI:18420"/>
    </ligand>
</feature>
<keyword evidence="2 11" id="KW-0479">Metal-binding</keyword>
<evidence type="ECO:0000256" key="5">
    <source>
        <dbReference type="ARBA" id="ARBA00022801"/>
    </source>
</evidence>
<protein>
    <recommendedName>
        <fullName evidence="11">Crossover junction endodeoxyribonuclease Hjc</fullName>
        <shortName evidence="11">Hjc</shortName>
        <ecNumber evidence="11">3.1.21.10</ecNumber>
    </recommendedName>
    <alternativeName>
        <fullName evidence="11">Holliday junction resolvase Hjc</fullName>
    </alternativeName>
</protein>
<keyword evidence="1 11" id="KW-0540">Nuclease</keyword>
<dbReference type="STRING" id="583356.Igag_0083"/>
<dbReference type="Gene3D" id="3.40.1350.10">
    <property type="match status" value="1"/>
</dbReference>
<keyword evidence="8 11" id="KW-0233">DNA recombination</keyword>
<dbReference type="AlphaFoldDB" id="E0SPJ2"/>
<evidence type="ECO:0000256" key="11">
    <source>
        <dbReference type="HAMAP-Rule" id="MF_01490"/>
    </source>
</evidence>
<dbReference type="SUPFAM" id="SSF52980">
    <property type="entry name" value="Restriction endonuclease-like"/>
    <property type="match status" value="1"/>
</dbReference>
<evidence type="ECO:0000256" key="2">
    <source>
        <dbReference type="ARBA" id="ARBA00022723"/>
    </source>
</evidence>
<feature type="binding site" evidence="11">
    <location>
        <position position="16"/>
    </location>
    <ligand>
        <name>Mg(2+)</name>
        <dbReference type="ChEBI" id="CHEBI:18420"/>
    </ligand>
</feature>
<evidence type="ECO:0000256" key="3">
    <source>
        <dbReference type="ARBA" id="ARBA00022759"/>
    </source>
</evidence>
<evidence type="ECO:0000256" key="9">
    <source>
        <dbReference type="ARBA" id="ARBA00023204"/>
    </source>
</evidence>
<dbReference type="Proteomes" id="UP000001304">
    <property type="component" value="Chromosome"/>
</dbReference>
<dbReference type="InterPro" id="IPR011335">
    <property type="entry name" value="Restrct_endonuc-II-like"/>
</dbReference>
<comment type="function">
    <text evidence="11">A structure-specific endonuclease that resolves Holliday junction (HJ) intermediates during genetic recombination. Cleaves 4-way DNA junctions introducing paired nicks in opposing strands, leaving a 5'-terminal phosphate and a 3'-terminal hydroxyl group that are subsequently ligated to produce recombinant products.</text>
</comment>
<dbReference type="EC" id="3.1.21.10" evidence="11"/>
<comment type="catalytic activity">
    <reaction evidence="10 11">
        <text>Endonucleolytic cleavage at a junction such as a reciprocal single-stranded crossover between two homologous DNA duplexes (Holliday junction).</text>
        <dbReference type="EC" id="3.1.21.10"/>
    </reaction>
</comment>
<dbReference type="HAMAP" id="MF_01490">
    <property type="entry name" value="HJ_Resolv_Hjc"/>
    <property type="match status" value="1"/>
</dbReference>